<evidence type="ECO:0000313" key="2">
    <source>
        <dbReference type="EMBL" id="MFC4560861.1"/>
    </source>
</evidence>
<feature type="transmembrane region" description="Helical" evidence="1">
    <location>
        <begin position="21"/>
        <end position="45"/>
    </location>
</feature>
<evidence type="ECO:0000313" key="3">
    <source>
        <dbReference type="Proteomes" id="UP001595923"/>
    </source>
</evidence>
<comment type="caution">
    <text evidence="2">The sequence shown here is derived from an EMBL/GenBank/DDBJ whole genome shotgun (WGS) entry which is preliminary data.</text>
</comment>
<gene>
    <name evidence="2" type="ORF">ACFO4E_03205</name>
</gene>
<keyword evidence="1" id="KW-0472">Membrane</keyword>
<name>A0ABV9DQ18_9ACTN</name>
<accession>A0ABV9DQ18</accession>
<keyword evidence="1" id="KW-1133">Transmembrane helix</keyword>
<dbReference type="Proteomes" id="UP001595923">
    <property type="component" value="Unassembled WGS sequence"/>
</dbReference>
<protein>
    <recommendedName>
        <fullName evidence="4">DUF3592 domain-containing protein</fullName>
    </recommendedName>
</protein>
<feature type="transmembrane region" description="Helical" evidence="1">
    <location>
        <begin position="157"/>
        <end position="185"/>
    </location>
</feature>
<reference evidence="3" key="1">
    <citation type="journal article" date="2019" name="Int. J. Syst. Evol. Microbiol.">
        <title>The Global Catalogue of Microorganisms (GCM) 10K type strain sequencing project: providing services to taxonomists for standard genome sequencing and annotation.</title>
        <authorList>
            <consortium name="The Broad Institute Genomics Platform"/>
            <consortium name="The Broad Institute Genome Sequencing Center for Infectious Disease"/>
            <person name="Wu L."/>
            <person name="Ma J."/>
        </authorList>
    </citation>
    <scope>NUCLEOTIDE SEQUENCE [LARGE SCALE GENOMIC DNA]</scope>
    <source>
        <strain evidence="3">XZYJ18</strain>
    </source>
</reference>
<dbReference type="EMBL" id="JBHSFQ010000002">
    <property type="protein sequence ID" value="MFC4560861.1"/>
    <property type="molecule type" value="Genomic_DNA"/>
</dbReference>
<keyword evidence="1" id="KW-0812">Transmembrane</keyword>
<organism evidence="2 3">
    <name type="scientific">Nocardiopsis mangrovi</name>
    <dbReference type="NCBI Taxonomy" id="1179818"/>
    <lineage>
        <taxon>Bacteria</taxon>
        <taxon>Bacillati</taxon>
        <taxon>Actinomycetota</taxon>
        <taxon>Actinomycetes</taxon>
        <taxon>Streptosporangiales</taxon>
        <taxon>Nocardiopsidaceae</taxon>
        <taxon>Nocardiopsis</taxon>
    </lineage>
</organism>
<keyword evidence="3" id="KW-1185">Reference proteome</keyword>
<proteinExistence type="predicted"/>
<evidence type="ECO:0008006" key="4">
    <source>
        <dbReference type="Google" id="ProtNLM"/>
    </source>
</evidence>
<sequence length="211" mass="22170">MAVDPAPPRVDPARLRPVRAWYGIGAAIAVCGLIAGAMGFVIGLLNSESLPHFRAQFGDDETAIVDFDHANQGTHAWLIYTDRYTTDDEIAAFCTIDGPRGPVTVSPAHDQHSDGWFLAGRIDAAEAGDHTLRCHSGEGLRYAVGFGNDAHGVSTGVLWTVAAAFAPAVAGVLIGAAVLILTAVLRARDGRRVLAGGQPRDGARRRGGRVP</sequence>
<evidence type="ECO:0000256" key="1">
    <source>
        <dbReference type="SAM" id="Phobius"/>
    </source>
</evidence>
<dbReference type="RefSeq" id="WP_378571370.1">
    <property type="nucleotide sequence ID" value="NZ_JBHSFQ010000002.1"/>
</dbReference>